<reference evidence="2" key="1">
    <citation type="submission" date="2021-01" db="EMBL/GenBank/DDBJ databases">
        <authorList>
            <person name="Corre E."/>
            <person name="Pelletier E."/>
            <person name="Niang G."/>
            <person name="Scheremetjew M."/>
            <person name="Finn R."/>
            <person name="Kale V."/>
            <person name="Holt S."/>
            <person name="Cochrane G."/>
            <person name="Meng A."/>
            <person name="Brown T."/>
            <person name="Cohen L."/>
        </authorList>
    </citation>
    <scope>NUCLEOTIDE SEQUENCE</scope>
    <source>
        <strain evidence="2">Isolate 1302-5</strain>
    </source>
</reference>
<dbReference type="AlphaFoldDB" id="A0A7S4N932"/>
<feature type="compositionally biased region" description="Basic and acidic residues" evidence="1">
    <location>
        <begin position="31"/>
        <end position="41"/>
    </location>
</feature>
<evidence type="ECO:0000313" key="2">
    <source>
        <dbReference type="EMBL" id="CAE2272759.1"/>
    </source>
</evidence>
<sequence length="117" mass="12815">MMHLNAGIRNISENENTGVPGFQFLNINDSPNEKKPDHETEAILFGWGDAESTSSSSVDMPDLSYPDRSSDEDSDGEDKSSLGGVNSLDDEAHVMFVHINEELPGYAFLQQGKIDPN</sequence>
<name>A0A7S4N932_9STRA</name>
<proteinExistence type="predicted"/>
<evidence type="ECO:0000256" key="1">
    <source>
        <dbReference type="SAM" id="MobiDB-lite"/>
    </source>
</evidence>
<feature type="region of interest" description="Disordered" evidence="1">
    <location>
        <begin position="1"/>
        <end position="86"/>
    </location>
</feature>
<gene>
    <name evidence="2" type="ORF">OAUR00152_LOCUS33053</name>
</gene>
<protein>
    <submittedName>
        <fullName evidence="2">Uncharacterized protein</fullName>
    </submittedName>
</protein>
<accession>A0A7S4N932</accession>
<dbReference type="EMBL" id="HBKQ01047894">
    <property type="protein sequence ID" value="CAE2272759.1"/>
    <property type="molecule type" value="Transcribed_RNA"/>
</dbReference>
<organism evidence="2">
    <name type="scientific">Odontella aurita</name>
    <dbReference type="NCBI Taxonomy" id="265563"/>
    <lineage>
        <taxon>Eukaryota</taxon>
        <taxon>Sar</taxon>
        <taxon>Stramenopiles</taxon>
        <taxon>Ochrophyta</taxon>
        <taxon>Bacillariophyta</taxon>
        <taxon>Mediophyceae</taxon>
        <taxon>Biddulphiophycidae</taxon>
        <taxon>Eupodiscales</taxon>
        <taxon>Odontellaceae</taxon>
        <taxon>Odontella</taxon>
    </lineage>
</organism>